<dbReference type="InterPro" id="IPR022398">
    <property type="entry name" value="Peptidase_S8_His-AS"/>
</dbReference>
<dbReference type="HOGENOM" id="CLU_011263_15_5_0"/>
<dbReference type="Gene3D" id="3.40.50.200">
    <property type="entry name" value="Peptidase S8/S53 domain"/>
    <property type="match status" value="1"/>
</dbReference>
<protein>
    <submittedName>
        <fullName evidence="11">Peptidase S8 and S53 subtilisin kexin sedolisin</fullName>
    </submittedName>
</protein>
<evidence type="ECO:0000259" key="10">
    <source>
        <dbReference type="Pfam" id="PF04151"/>
    </source>
</evidence>
<proteinExistence type="inferred from homology"/>
<dbReference type="InterPro" id="IPR015500">
    <property type="entry name" value="Peptidase_S8_subtilisin-rel"/>
</dbReference>
<feature type="domain" description="Peptidase S8/S53" evidence="9">
    <location>
        <begin position="161"/>
        <end position="433"/>
    </location>
</feature>
<feature type="active site" description="Charge relay system" evidence="5 6">
    <location>
        <position position="400"/>
    </location>
</feature>
<organism evidence="11 12">
    <name type="scientific">Deinococcus maricopensis (strain DSM 21211 / LMG 22137 / NRRL B-23946 / LB-34)</name>
    <dbReference type="NCBI Taxonomy" id="709986"/>
    <lineage>
        <taxon>Bacteria</taxon>
        <taxon>Thermotogati</taxon>
        <taxon>Deinococcota</taxon>
        <taxon>Deinococci</taxon>
        <taxon>Deinococcales</taxon>
        <taxon>Deinococcaceae</taxon>
        <taxon>Deinococcus</taxon>
    </lineage>
</organism>
<keyword evidence="3 6" id="KW-0378">Hydrolase</keyword>
<dbReference type="InterPro" id="IPR023827">
    <property type="entry name" value="Peptidase_S8_Asp-AS"/>
</dbReference>
<dbReference type="PROSITE" id="PS51257">
    <property type="entry name" value="PROKAR_LIPOPROTEIN"/>
    <property type="match status" value="1"/>
</dbReference>
<dbReference type="STRING" id="709986.Deima_0583"/>
<reference evidence="12" key="2">
    <citation type="submission" date="2011-01" db="EMBL/GenBank/DDBJ databases">
        <title>The complete genome of Deinococcus maricopensis DSM 21211.</title>
        <authorList>
            <consortium name="US DOE Joint Genome Institute (JGI-PGF)"/>
            <person name="Lucas S."/>
            <person name="Copeland A."/>
            <person name="Lapidus A."/>
            <person name="Goodwin L."/>
            <person name="Pitluck S."/>
            <person name="Kyrpides N."/>
            <person name="Mavromatis K."/>
            <person name="Pagani I."/>
            <person name="Ivanova N."/>
            <person name="Ovchinnikova G."/>
            <person name="Zeytun A."/>
            <person name="Detter J.C."/>
            <person name="Han C."/>
            <person name="Land M."/>
            <person name="Hauser L."/>
            <person name="Markowitz V."/>
            <person name="Cheng J.-F."/>
            <person name="Hugenholtz P."/>
            <person name="Woyke T."/>
            <person name="Wu D."/>
            <person name="Pukall R."/>
            <person name="Gehrich-Schroeter G."/>
            <person name="Brambilla E."/>
            <person name="Klenk H.-P."/>
            <person name="Eisen J.A."/>
        </authorList>
    </citation>
    <scope>NUCLEOTIDE SEQUENCE [LARGE SCALE GENOMIC DNA]</scope>
    <source>
        <strain evidence="12">DSM 21211 / LMG 22137 / NRRL B-23946 / LB-34</strain>
    </source>
</reference>
<evidence type="ECO:0000256" key="5">
    <source>
        <dbReference type="PIRSR" id="PIRSR615500-1"/>
    </source>
</evidence>
<evidence type="ECO:0000256" key="1">
    <source>
        <dbReference type="ARBA" id="ARBA00011073"/>
    </source>
</evidence>
<dbReference type="InterPro" id="IPR051048">
    <property type="entry name" value="Peptidase_S8/S53_subtilisin"/>
</dbReference>
<evidence type="ECO:0000256" key="2">
    <source>
        <dbReference type="ARBA" id="ARBA00022670"/>
    </source>
</evidence>
<dbReference type="InterPro" id="IPR023828">
    <property type="entry name" value="Peptidase_S8_Ser-AS"/>
</dbReference>
<dbReference type="OrthoDB" id="9798386at2"/>
<dbReference type="Proteomes" id="UP000008635">
    <property type="component" value="Chromosome"/>
</dbReference>
<dbReference type="GO" id="GO:0006508">
    <property type="term" value="P:proteolysis"/>
    <property type="evidence" value="ECO:0007669"/>
    <property type="project" value="UniProtKB-KW"/>
</dbReference>
<dbReference type="PROSITE" id="PS00136">
    <property type="entry name" value="SUBTILASE_ASP"/>
    <property type="match status" value="1"/>
</dbReference>
<keyword evidence="8" id="KW-0732">Signal</keyword>
<evidence type="ECO:0000256" key="7">
    <source>
        <dbReference type="RuleBase" id="RU003355"/>
    </source>
</evidence>
<feature type="domain" description="Peptidase C-terminal archaeal/bacterial" evidence="10">
    <location>
        <begin position="519"/>
        <end position="579"/>
    </location>
</feature>
<dbReference type="PROSITE" id="PS00137">
    <property type="entry name" value="SUBTILASE_HIS"/>
    <property type="match status" value="1"/>
</dbReference>
<evidence type="ECO:0000256" key="3">
    <source>
        <dbReference type="ARBA" id="ARBA00022801"/>
    </source>
</evidence>
<dbReference type="PRINTS" id="PR00723">
    <property type="entry name" value="SUBTILISIN"/>
</dbReference>
<dbReference type="AlphaFoldDB" id="E8U5A3"/>
<dbReference type="PROSITE" id="PS00138">
    <property type="entry name" value="SUBTILASE_SER"/>
    <property type="match status" value="1"/>
</dbReference>
<evidence type="ECO:0000256" key="4">
    <source>
        <dbReference type="ARBA" id="ARBA00022825"/>
    </source>
</evidence>
<dbReference type="PANTHER" id="PTHR43399:SF4">
    <property type="entry name" value="CELL WALL-ASSOCIATED PROTEASE"/>
    <property type="match status" value="1"/>
</dbReference>
<dbReference type="Pfam" id="PF04151">
    <property type="entry name" value="PPC"/>
    <property type="match status" value="1"/>
</dbReference>
<feature type="active site" description="Charge relay system" evidence="5 6">
    <location>
        <position position="215"/>
    </location>
</feature>
<keyword evidence="4 6" id="KW-0720">Serine protease</keyword>
<dbReference type="PANTHER" id="PTHR43399">
    <property type="entry name" value="SUBTILISIN-RELATED"/>
    <property type="match status" value="1"/>
</dbReference>
<gene>
    <name evidence="11" type="ordered locus">Deima_0583</name>
</gene>
<dbReference type="InterPro" id="IPR000209">
    <property type="entry name" value="Peptidase_S8/S53_dom"/>
</dbReference>
<feature type="active site" description="Charge relay system" evidence="5 6">
    <location>
        <position position="170"/>
    </location>
</feature>
<keyword evidence="12" id="KW-1185">Reference proteome</keyword>
<dbReference type="InterPro" id="IPR036852">
    <property type="entry name" value="Peptidase_S8/S53_dom_sf"/>
</dbReference>
<keyword evidence="2 6" id="KW-0645">Protease</keyword>
<dbReference type="SUPFAM" id="SSF52743">
    <property type="entry name" value="Subtilisin-like"/>
    <property type="match status" value="1"/>
</dbReference>
<dbReference type="RefSeq" id="WP_013555747.1">
    <property type="nucleotide sequence ID" value="NC_014958.1"/>
</dbReference>
<comment type="similarity">
    <text evidence="1 6 7">Belongs to the peptidase S8 family.</text>
</comment>
<evidence type="ECO:0000313" key="12">
    <source>
        <dbReference type="Proteomes" id="UP000008635"/>
    </source>
</evidence>
<feature type="chain" id="PRO_5003232380" evidence="8">
    <location>
        <begin position="27"/>
        <end position="602"/>
    </location>
</feature>
<evidence type="ECO:0000256" key="8">
    <source>
        <dbReference type="SAM" id="SignalP"/>
    </source>
</evidence>
<evidence type="ECO:0000256" key="6">
    <source>
        <dbReference type="PROSITE-ProRule" id="PRU01240"/>
    </source>
</evidence>
<dbReference type="GO" id="GO:0004252">
    <property type="term" value="F:serine-type endopeptidase activity"/>
    <property type="evidence" value="ECO:0007669"/>
    <property type="project" value="UniProtKB-UniRule"/>
</dbReference>
<dbReference type="EMBL" id="CP002454">
    <property type="protein sequence ID" value="ADV66242.1"/>
    <property type="molecule type" value="Genomic_DNA"/>
</dbReference>
<dbReference type="KEGG" id="dmr:Deima_0583"/>
<name>E8U5A3_DEIML</name>
<evidence type="ECO:0000313" key="11">
    <source>
        <dbReference type="EMBL" id="ADV66242.1"/>
    </source>
</evidence>
<dbReference type="PROSITE" id="PS51892">
    <property type="entry name" value="SUBTILASE"/>
    <property type="match status" value="1"/>
</dbReference>
<dbReference type="InterPro" id="IPR007280">
    <property type="entry name" value="Peptidase_C_arc/bac"/>
</dbReference>
<dbReference type="Gene3D" id="2.60.120.380">
    <property type="match status" value="1"/>
</dbReference>
<dbReference type="eggNOG" id="COG1404">
    <property type="taxonomic scope" value="Bacteria"/>
</dbReference>
<evidence type="ECO:0000259" key="9">
    <source>
        <dbReference type="Pfam" id="PF00082"/>
    </source>
</evidence>
<reference evidence="11 12" key="1">
    <citation type="journal article" date="2011" name="Stand. Genomic Sci.">
        <title>Complete genome sequence of Deinococcus maricopensis type strain (LB-34).</title>
        <authorList>
            <person name="Pukall R."/>
            <person name="Zeytun A."/>
            <person name="Lucas S."/>
            <person name="Lapidus A."/>
            <person name="Hammon N."/>
            <person name="Deshpande S."/>
            <person name="Nolan M."/>
            <person name="Cheng J.F."/>
            <person name="Pitluck S."/>
            <person name="Liolios K."/>
            <person name="Pagani I."/>
            <person name="Mikhailova N."/>
            <person name="Ivanova N."/>
            <person name="Mavromatis K."/>
            <person name="Pati A."/>
            <person name="Tapia R."/>
            <person name="Han C."/>
            <person name="Goodwin L."/>
            <person name="Chen A."/>
            <person name="Palaniappan K."/>
            <person name="Land M."/>
            <person name="Hauser L."/>
            <person name="Chang Y.J."/>
            <person name="Jeffries C.D."/>
            <person name="Brambilla E.M."/>
            <person name="Rohde M."/>
            <person name="Goker M."/>
            <person name="Detter J.C."/>
            <person name="Woyke T."/>
            <person name="Bristow J."/>
            <person name="Eisen J.A."/>
            <person name="Markowitz V."/>
            <person name="Hugenholtz P."/>
            <person name="Kyrpides N.C."/>
            <person name="Klenk H.P."/>
        </authorList>
    </citation>
    <scope>NUCLEOTIDE SEQUENCE [LARGE SCALE GENOMIC DNA]</scope>
    <source>
        <strain evidence="12">DSM 21211 / LMG 22137 / NRRL B-23946 / LB-34</strain>
    </source>
</reference>
<accession>E8U5A3</accession>
<sequence length="602" mass="61863" precursor="true">MKKTSTFGLGLTLLLAACSTSTPTTPSGTAAVAAQTTSSTTSACSALYATAPSGVQVDSNLRYGQVGTLILSFTDDVTKGRAIDWMDAQLPVDLGRGLGALENLPIIALKTVVTPQLVETLQANLPGLVSVYADAPLHYNLAESVKYIKADAARATYGVNGKGVGVAIIDSGLDGLHPDLKNVGKNVKIIGPVTDVGVGGYLYADVPDSDTSSGHGTHVASTIGGSGAASAGSTRMRQGVAPGATLVGIGAGEGLSILYALQGFDFALKPDIKDTYNIRVISNSWGSSGEFAPYNPISLAAKRAYDQGVIVTFAAGNEGPDANTLNPYSASPCVISVAAGDKKGYLADFSSRGRAGDANVHPDVTAPGVDISAARATLGAAATTVPDTDNPLYATISGTSMATPHISGVVALMLEANPKLNLDSVMSIFQKTSRPMYYTVAADDGLNPSQVITKKRELWEVGYGYVDANAAVREAARLNPNRTTVTTTALPGWSSTVATSACAPLVNCVTTAHDEHLLNVPSGASALRVSTDWGNPAYDLDLEVYNPQGVLVGSSAQGTSTGESVSIPNPVAGTWKVVLKGYLNAQTTYTGTAAIDKVTLVR</sequence>
<feature type="signal peptide" evidence="8">
    <location>
        <begin position="1"/>
        <end position="26"/>
    </location>
</feature>
<dbReference type="Pfam" id="PF00082">
    <property type="entry name" value="Peptidase_S8"/>
    <property type="match status" value="1"/>
</dbReference>